<dbReference type="Proteomes" id="UP001212152">
    <property type="component" value="Unassembled WGS sequence"/>
</dbReference>
<dbReference type="EMBL" id="JADGJQ010000029">
    <property type="protein sequence ID" value="KAJ3178010.1"/>
    <property type="molecule type" value="Genomic_DNA"/>
</dbReference>
<feature type="repeat" description="RCC1" evidence="2">
    <location>
        <begin position="642"/>
        <end position="703"/>
    </location>
</feature>
<dbReference type="Gene3D" id="2.170.270.10">
    <property type="entry name" value="SET domain"/>
    <property type="match status" value="1"/>
</dbReference>
<dbReference type="AlphaFoldDB" id="A0AAD5TJ20"/>
<dbReference type="PANTHER" id="PTHR22870:SF408">
    <property type="entry name" value="OS09G0560450 PROTEIN"/>
    <property type="match status" value="1"/>
</dbReference>
<dbReference type="Pfam" id="PF00415">
    <property type="entry name" value="RCC1"/>
    <property type="match status" value="3"/>
</dbReference>
<dbReference type="Pfam" id="PF00856">
    <property type="entry name" value="SET"/>
    <property type="match status" value="1"/>
</dbReference>
<feature type="domain" description="SET" evidence="3">
    <location>
        <begin position="37"/>
        <end position="157"/>
    </location>
</feature>
<organism evidence="4 5">
    <name type="scientific">Geranomyces variabilis</name>
    <dbReference type="NCBI Taxonomy" id="109894"/>
    <lineage>
        <taxon>Eukaryota</taxon>
        <taxon>Fungi</taxon>
        <taxon>Fungi incertae sedis</taxon>
        <taxon>Chytridiomycota</taxon>
        <taxon>Chytridiomycota incertae sedis</taxon>
        <taxon>Chytridiomycetes</taxon>
        <taxon>Spizellomycetales</taxon>
        <taxon>Powellomycetaceae</taxon>
        <taxon>Geranomyces</taxon>
    </lineage>
</organism>
<evidence type="ECO:0000256" key="1">
    <source>
        <dbReference type="ARBA" id="ARBA00022737"/>
    </source>
</evidence>
<name>A0AAD5TJ20_9FUNG</name>
<dbReference type="SUPFAM" id="SSF50985">
    <property type="entry name" value="RCC1/BLIP-II"/>
    <property type="match status" value="1"/>
</dbReference>
<dbReference type="InterPro" id="IPR051210">
    <property type="entry name" value="Ub_ligase/GEF_domain"/>
</dbReference>
<dbReference type="PROSITE" id="PS00626">
    <property type="entry name" value="RCC1_2"/>
    <property type="match status" value="2"/>
</dbReference>
<keyword evidence="5" id="KW-1185">Reference proteome</keyword>
<accession>A0AAD5TJ20</accession>
<protein>
    <recommendedName>
        <fullName evidence="3">SET domain-containing protein</fullName>
    </recommendedName>
</protein>
<dbReference type="InterPro" id="IPR001214">
    <property type="entry name" value="SET_dom"/>
</dbReference>
<evidence type="ECO:0000256" key="2">
    <source>
        <dbReference type="PROSITE-ProRule" id="PRU00235"/>
    </source>
</evidence>
<evidence type="ECO:0000313" key="4">
    <source>
        <dbReference type="EMBL" id="KAJ3178010.1"/>
    </source>
</evidence>
<dbReference type="CDD" id="cd08161">
    <property type="entry name" value="SET"/>
    <property type="match status" value="1"/>
</dbReference>
<keyword evidence="1" id="KW-0677">Repeat</keyword>
<feature type="repeat" description="RCC1" evidence="2">
    <location>
        <begin position="703"/>
        <end position="768"/>
    </location>
</feature>
<dbReference type="InterPro" id="IPR000408">
    <property type="entry name" value="Reg_chr_condens"/>
</dbReference>
<dbReference type="InterPro" id="IPR046341">
    <property type="entry name" value="SET_dom_sf"/>
</dbReference>
<proteinExistence type="predicted"/>
<dbReference type="Gene3D" id="2.130.10.30">
    <property type="entry name" value="Regulator of chromosome condensation 1/beta-lactamase-inhibitor protein II"/>
    <property type="match status" value="1"/>
</dbReference>
<dbReference type="InterPro" id="IPR009091">
    <property type="entry name" value="RCC1/BLIP-II"/>
</dbReference>
<dbReference type="SUPFAM" id="SSF82199">
    <property type="entry name" value="SET domain"/>
    <property type="match status" value="1"/>
</dbReference>
<dbReference type="PROSITE" id="PS50012">
    <property type="entry name" value="RCC1_3"/>
    <property type="match status" value="3"/>
</dbReference>
<sequence>MIKDKPLVSYSITPALDTGDPADRDYVVTWLDSGDAVRVRSKNSTYHGKGLFCAQPCIPKGTLIDHYHGYTMTSAEAHAKFAANDDSFSLLSSDVVVPHSHIPGRFCNDSVILPVECDGPITYSCSANATFEQNNGIVVVRALSDIAEGEEIVIAYGMWYWRGILFERAGFKDAPSRFQCIEPTCERDGSTLKRWLKTLKFSELPDDLRLVKVARYHPDPTKRENGHFDYYLVRRGEMGVWRSAKQYARHMQRPDPEDPDSLCGCEVCQKKERANNAKRKRVKDDVVMSLATAQPTGTPLPLELSNLLQSESTGSDNLPVASESSSRTNRQNGLLRYGLKNVETAKKTHQALLAFGFDAFSQCSGTGVDKSATCNPAADAPVLPLATRGAVCLSSESRGAPYLGLAATFSCSLSWTATEIHIWGCTSLFTGEDSTDDAHLAIITVTEAKDDDTARIRKVIPVRRSPKSEHEQALLVLLNGGTLLLLAASVGNSKDVSLKRKRTPEQDQSSKDLRITLPTSIAVPFPCLDAAATSSYAAAILTDGTICTWELGTGLSNNSAGLFIPGSPSFSTISAGRLHFLALSTRNEVYTWGANGLNGQLGHGFSESARKHIPEVVEALQGLKVTGLAGGGWHSAAVTADGDIYTFGSGEQGQLGRDDADEVDSVDNPPANHALPSPVNFDFTSQNLSVVCGSKHTVVSDGKNVYACGWNKYGQVAPPPASPPTATATQRVGAFQAIELPADITTHKSATVKAVACGTWHTLVLVEWEEEPGDGVSDENSAAFIAN</sequence>
<reference evidence="4" key="1">
    <citation type="submission" date="2020-05" db="EMBL/GenBank/DDBJ databases">
        <title>Phylogenomic resolution of chytrid fungi.</title>
        <authorList>
            <person name="Stajich J.E."/>
            <person name="Amses K."/>
            <person name="Simmons R."/>
            <person name="Seto K."/>
            <person name="Myers J."/>
            <person name="Bonds A."/>
            <person name="Quandt C.A."/>
            <person name="Barry K."/>
            <person name="Liu P."/>
            <person name="Grigoriev I."/>
            <person name="Longcore J.E."/>
            <person name="James T.Y."/>
        </authorList>
    </citation>
    <scope>NUCLEOTIDE SEQUENCE</scope>
    <source>
        <strain evidence="4">JEL0379</strain>
    </source>
</reference>
<dbReference type="PANTHER" id="PTHR22870">
    <property type="entry name" value="REGULATOR OF CHROMOSOME CONDENSATION"/>
    <property type="match status" value="1"/>
</dbReference>
<comment type="caution">
    <text evidence="4">The sequence shown here is derived from an EMBL/GenBank/DDBJ whole genome shotgun (WGS) entry which is preliminary data.</text>
</comment>
<evidence type="ECO:0000259" key="3">
    <source>
        <dbReference type="PROSITE" id="PS50280"/>
    </source>
</evidence>
<feature type="repeat" description="RCC1" evidence="2">
    <location>
        <begin position="587"/>
        <end position="641"/>
    </location>
</feature>
<gene>
    <name evidence="4" type="ORF">HDU87_003787</name>
</gene>
<evidence type="ECO:0000313" key="5">
    <source>
        <dbReference type="Proteomes" id="UP001212152"/>
    </source>
</evidence>
<dbReference type="PROSITE" id="PS50280">
    <property type="entry name" value="SET"/>
    <property type="match status" value="1"/>
</dbReference>